<evidence type="ECO:0000313" key="2">
    <source>
        <dbReference type="Proteomes" id="UP000772434"/>
    </source>
</evidence>
<name>A0A9P5PGK7_9AGAR</name>
<dbReference type="AlphaFoldDB" id="A0A9P5PGK7"/>
<comment type="caution">
    <text evidence="1">The sequence shown here is derived from an EMBL/GenBank/DDBJ whole genome shotgun (WGS) entry which is preliminary data.</text>
</comment>
<dbReference type="Proteomes" id="UP000772434">
    <property type="component" value="Unassembled WGS sequence"/>
</dbReference>
<protein>
    <recommendedName>
        <fullName evidence="3">F-box domain-containing protein</fullName>
    </recommendedName>
</protein>
<keyword evidence="2" id="KW-1185">Reference proteome</keyword>
<evidence type="ECO:0000313" key="1">
    <source>
        <dbReference type="EMBL" id="KAF9063488.1"/>
    </source>
</evidence>
<dbReference type="OrthoDB" id="2961601at2759"/>
<evidence type="ECO:0008006" key="3">
    <source>
        <dbReference type="Google" id="ProtNLM"/>
    </source>
</evidence>
<dbReference type="EMBL" id="JADNRY010000145">
    <property type="protein sequence ID" value="KAF9063488.1"/>
    <property type="molecule type" value="Genomic_DNA"/>
</dbReference>
<accession>A0A9P5PGK7</accession>
<proteinExistence type="predicted"/>
<organism evidence="1 2">
    <name type="scientific">Rhodocollybia butyracea</name>
    <dbReference type="NCBI Taxonomy" id="206335"/>
    <lineage>
        <taxon>Eukaryota</taxon>
        <taxon>Fungi</taxon>
        <taxon>Dikarya</taxon>
        <taxon>Basidiomycota</taxon>
        <taxon>Agaricomycotina</taxon>
        <taxon>Agaricomycetes</taxon>
        <taxon>Agaricomycetidae</taxon>
        <taxon>Agaricales</taxon>
        <taxon>Marasmiineae</taxon>
        <taxon>Omphalotaceae</taxon>
        <taxon>Rhodocollybia</taxon>
    </lineage>
</organism>
<sequence>MHSVVISQLRTGYIPTSSAELALVHTYVTNLAEHEETIPNVQRYLDSAKSLTSPIRKLPSDILCEIFALLCFCQSLSKSAQRVEAISASTLKLTWICSFWRKLIHSYSALWSNLDILTWSFDNRRGYLESLFHSISLSGTSALNFKLDIFLPLHSNSRKAVDILLDQSARWRQVKITFHGAGEKNIRDWSSYAVDRLHSIFEDSHRKVESYFPILESLKLISHHGESSYRGFLHSLSLCPNLRTFHVFGARFSWSAFGCIDLSHITELNVSMLTGKSIAHLLYRFPLLQKCEVNRFDQNSRSDLDSIMDLGKDRYYSSNLVHLTIRCNNYCLPHGAWTSLCLPKLSELVLYHEHQTSEPLQFQYLTEFTSMLIRSQCSLNKLVLRGLPVASEALQDIIALPTLTDSMEKFSVYLDISQVESLTGISDLLTFRDDSPSTASNLESISIWLNTMAAVTSPDTYYSSAYNKQVSKESVRLLENMMETTGLFEMVKSRCPSFSTASASKKLKEFTLNIVYWDADENLVKYFAEVVAHQFGHLRKRDGLEVSISRLIVEGNVEIGNILMRQKRKLFQRTRQAIST</sequence>
<gene>
    <name evidence="1" type="ORF">BDP27DRAFT_235141</name>
</gene>
<reference evidence="1" key="1">
    <citation type="submission" date="2020-11" db="EMBL/GenBank/DDBJ databases">
        <authorList>
            <consortium name="DOE Joint Genome Institute"/>
            <person name="Ahrendt S."/>
            <person name="Riley R."/>
            <person name="Andreopoulos W."/>
            <person name="Labutti K."/>
            <person name="Pangilinan J."/>
            <person name="Ruiz-Duenas F.J."/>
            <person name="Barrasa J.M."/>
            <person name="Sanchez-Garcia M."/>
            <person name="Camarero S."/>
            <person name="Miyauchi S."/>
            <person name="Serrano A."/>
            <person name="Linde D."/>
            <person name="Babiker R."/>
            <person name="Drula E."/>
            <person name="Ayuso-Fernandez I."/>
            <person name="Pacheco R."/>
            <person name="Padilla G."/>
            <person name="Ferreira P."/>
            <person name="Barriuso J."/>
            <person name="Kellner H."/>
            <person name="Castanera R."/>
            <person name="Alfaro M."/>
            <person name="Ramirez L."/>
            <person name="Pisabarro A.G."/>
            <person name="Kuo A."/>
            <person name="Tritt A."/>
            <person name="Lipzen A."/>
            <person name="He G."/>
            <person name="Yan M."/>
            <person name="Ng V."/>
            <person name="Cullen D."/>
            <person name="Martin F."/>
            <person name="Rosso M.-N."/>
            <person name="Henrissat B."/>
            <person name="Hibbett D."/>
            <person name="Martinez A.T."/>
            <person name="Grigoriev I.V."/>
        </authorList>
    </citation>
    <scope>NUCLEOTIDE SEQUENCE</scope>
    <source>
        <strain evidence="1">AH 40177</strain>
    </source>
</reference>